<dbReference type="EMBL" id="KV428050">
    <property type="protein sequence ID" value="KZT39172.1"/>
    <property type="molecule type" value="Genomic_DNA"/>
</dbReference>
<dbReference type="AlphaFoldDB" id="A0A166E3G9"/>
<keyword evidence="1" id="KW-0812">Transmembrane</keyword>
<reference evidence="2 3" key="1">
    <citation type="journal article" date="2016" name="Mol. Biol. Evol.">
        <title>Comparative Genomics of Early-Diverging Mushroom-Forming Fungi Provides Insights into the Origins of Lignocellulose Decay Capabilities.</title>
        <authorList>
            <person name="Nagy L.G."/>
            <person name="Riley R."/>
            <person name="Tritt A."/>
            <person name="Adam C."/>
            <person name="Daum C."/>
            <person name="Floudas D."/>
            <person name="Sun H."/>
            <person name="Yadav J.S."/>
            <person name="Pangilinan J."/>
            <person name="Larsson K.H."/>
            <person name="Matsuura K."/>
            <person name="Barry K."/>
            <person name="Labutti K."/>
            <person name="Kuo R."/>
            <person name="Ohm R.A."/>
            <person name="Bhattacharya S.S."/>
            <person name="Shirouzu T."/>
            <person name="Yoshinaga Y."/>
            <person name="Martin F.M."/>
            <person name="Grigoriev I.V."/>
            <person name="Hibbett D.S."/>
        </authorList>
    </citation>
    <scope>NUCLEOTIDE SEQUENCE [LARGE SCALE GENOMIC DNA]</scope>
    <source>
        <strain evidence="2 3">HHB10207 ss-3</strain>
    </source>
</reference>
<evidence type="ECO:0000256" key="1">
    <source>
        <dbReference type="SAM" id="Phobius"/>
    </source>
</evidence>
<proteinExistence type="predicted"/>
<keyword evidence="1" id="KW-1133">Transmembrane helix</keyword>
<keyword evidence="3" id="KW-1185">Reference proteome</keyword>
<name>A0A166E3G9_9AGAM</name>
<evidence type="ECO:0000313" key="3">
    <source>
        <dbReference type="Proteomes" id="UP000076798"/>
    </source>
</evidence>
<protein>
    <submittedName>
        <fullName evidence="2">Uncharacterized protein</fullName>
    </submittedName>
</protein>
<evidence type="ECO:0000313" key="2">
    <source>
        <dbReference type="EMBL" id="KZT39172.1"/>
    </source>
</evidence>
<sequence>MLTLLSLGHSKTLVPVSRRTAIFAMNMLIEVQIRNVLVSFNLRMTYRRKLNVIVGKRKQIMNPRAERSMTS</sequence>
<organism evidence="2 3">
    <name type="scientific">Sistotremastrum suecicum HHB10207 ss-3</name>
    <dbReference type="NCBI Taxonomy" id="1314776"/>
    <lineage>
        <taxon>Eukaryota</taxon>
        <taxon>Fungi</taxon>
        <taxon>Dikarya</taxon>
        <taxon>Basidiomycota</taxon>
        <taxon>Agaricomycotina</taxon>
        <taxon>Agaricomycetes</taxon>
        <taxon>Sistotremastrales</taxon>
        <taxon>Sistotremastraceae</taxon>
        <taxon>Sistotremastrum</taxon>
    </lineage>
</organism>
<gene>
    <name evidence="2" type="ORF">SISSUDRAFT_665809</name>
</gene>
<keyword evidence="1" id="KW-0472">Membrane</keyword>
<dbReference type="Proteomes" id="UP000076798">
    <property type="component" value="Unassembled WGS sequence"/>
</dbReference>
<feature type="transmembrane region" description="Helical" evidence="1">
    <location>
        <begin position="20"/>
        <end position="40"/>
    </location>
</feature>
<accession>A0A166E3G9</accession>